<protein>
    <submittedName>
        <fullName evidence="1">Uncharacterized protein</fullName>
    </submittedName>
</protein>
<dbReference type="Proteomes" id="UP000027222">
    <property type="component" value="Unassembled WGS sequence"/>
</dbReference>
<sequence>MLQPNTNQPSLSAPCLGEVCGPILDVFGYVTSYDEKGGLFFPVSAAFATTSTSPCWHLQREFSPSNTCASTPSALSLRQNCSIRHCDPRLPRTVEHPRRSFGWSYLDRPRRRLRLSTPLPPAFHHRQRLNRARSVTDDKVRCRPAPTTVRASLSSSRLPAWGSALPNVNAVESRRCSRSSRQVVPPPPPFAPRLVLYSGTAVAGTKDWTRKPEGDDATRWGKSVFMRPLPS</sequence>
<dbReference type="AlphaFoldDB" id="A0A067SXD3"/>
<gene>
    <name evidence="1" type="ORF">GALMADRAFT_157326</name>
</gene>
<evidence type="ECO:0000313" key="1">
    <source>
        <dbReference type="EMBL" id="KDR74722.1"/>
    </source>
</evidence>
<reference evidence="2" key="1">
    <citation type="journal article" date="2014" name="Proc. Natl. Acad. Sci. U.S.A.">
        <title>Extensive sampling of basidiomycete genomes demonstrates inadequacy of the white-rot/brown-rot paradigm for wood decay fungi.</title>
        <authorList>
            <person name="Riley R."/>
            <person name="Salamov A.A."/>
            <person name="Brown D.W."/>
            <person name="Nagy L.G."/>
            <person name="Floudas D."/>
            <person name="Held B.W."/>
            <person name="Levasseur A."/>
            <person name="Lombard V."/>
            <person name="Morin E."/>
            <person name="Otillar R."/>
            <person name="Lindquist E.A."/>
            <person name="Sun H."/>
            <person name="LaButti K.M."/>
            <person name="Schmutz J."/>
            <person name="Jabbour D."/>
            <person name="Luo H."/>
            <person name="Baker S.E."/>
            <person name="Pisabarro A.G."/>
            <person name="Walton J.D."/>
            <person name="Blanchette R.A."/>
            <person name="Henrissat B."/>
            <person name="Martin F."/>
            <person name="Cullen D."/>
            <person name="Hibbett D.S."/>
            <person name="Grigoriev I.V."/>
        </authorList>
    </citation>
    <scope>NUCLEOTIDE SEQUENCE [LARGE SCALE GENOMIC DNA]</scope>
    <source>
        <strain evidence="2">CBS 339.88</strain>
    </source>
</reference>
<keyword evidence="2" id="KW-1185">Reference proteome</keyword>
<proteinExistence type="predicted"/>
<organism evidence="1 2">
    <name type="scientific">Galerina marginata (strain CBS 339.88)</name>
    <dbReference type="NCBI Taxonomy" id="685588"/>
    <lineage>
        <taxon>Eukaryota</taxon>
        <taxon>Fungi</taxon>
        <taxon>Dikarya</taxon>
        <taxon>Basidiomycota</taxon>
        <taxon>Agaricomycotina</taxon>
        <taxon>Agaricomycetes</taxon>
        <taxon>Agaricomycetidae</taxon>
        <taxon>Agaricales</taxon>
        <taxon>Agaricineae</taxon>
        <taxon>Strophariaceae</taxon>
        <taxon>Galerina</taxon>
    </lineage>
</organism>
<evidence type="ECO:0000313" key="2">
    <source>
        <dbReference type="Proteomes" id="UP000027222"/>
    </source>
</evidence>
<name>A0A067SXD3_GALM3</name>
<accession>A0A067SXD3</accession>
<dbReference type="EMBL" id="KL142382">
    <property type="protein sequence ID" value="KDR74722.1"/>
    <property type="molecule type" value="Genomic_DNA"/>
</dbReference>
<dbReference type="HOGENOM" id="CLU_1199888_0_0_1"/>